<reference evidence="2 3" key="1">
    <citation type="submission" date="2018-08" db="EMBL/GenBank/DDBJ databases">
        <title>Wenzhouxiangella salilacus sp. nov., a novel bacterium isolated from a saline lake in Xinjiang Province, China.</title>
        <authorList>
            <person name="Han S."/>
        </authorList>
    </citation>
    <scope>NUCLEOTIDE SEQUENCE [LARGE SCALE GENOMIC DNA]</scope>
    <source>
        <strain evidence="2 3">XDB06</strain>
    </source>
</reference>
<name>A0A3E1K9S3_9GAMM</name>
<evidence type="ECO:0000259" key="1">
    <source>
        <dbReference type="Pfam" id="PF07143"/>
    </source>
</evidence>
<organism evidence="2 3">
    <name type="scientific">Wenzhouxiangella sediminis</name>
    <dbReference type="NCBI Taxonomy" id="1792836"/>
    <lineage>
        <taxon>Bacteria</taxon>
        <taxon>Pseudomonadati</taxon>
        <taxon>Pseudomonadota</taxon>
        <taxon>Gammaproteobacteria</taxon>
        <taxon>Chromatiales</taxon>
        <taxon>Wenzhouxiangellaceae</taxon>
        <taxon>Wenzhouxiangella</taxon>
    </lineage>
</organism>
<dbReference type="Proteomes" id="UP000260351">
    <property type="component" value="Unassembled WGS sequence"/>
</dbReference>
<comment type="caution">
    <text evidence="2">The sequence shown here is derived from an EMBL/GenBank/DDBJ whole genome shotgun (WGS) entry which is preliminary data.</text>
</comment>
<dbReference type="InterPro" id="IPR023374">
    <property type="entry name" value="AttH-like_dom_sf"/>
</dbReference>
<dbReference type="AlphaFoldDB" id="A0A3E1K9S3"/>
<keyword evidence="3" id="KW-1185">Reference proteome</keyword>
<dbReference type="RefSeq" id="WP_116650230.1">
    <property type="nucleotide sequence ID" value="NZ_QUZK01000025.1"/>
</dbReference>
<accession>A0A3E1K9S3</accession>
<proteinExistence type="predicted"/>
<evidence type="ECO:0000313" key="2">
    <source>
        <dbReference type="EMBL" id="RFF30993.1"/>
    </source>
</evidence>
<dbReference type="Pfam" id="PF17186">
    <property type="entry name" value="Lipocalin_9"/>
    <property type="match status" value="1"/>
</dbReference>
<dbReference type="PANTHER" id="PTHR38591:SF1">
    <property type="entry name" value="BLL1000 PROTEIN"/>
    <property type="match status" value="1"/>
</dbReference>
<dbReference type="OrthoDB" id="9770826at2"/>
<dbReference type="Pfam" id="PF07143">
    <property type="entry name" value="CrtC"/>
    <property type="match status" value="1"/>
</dbReference>
<dbReference type="InterPro" id="IPR010791">
    <property type="entry name" value="AttH_dom"/>
</dbReference>
<gene>
    <name evidence="2" type="ORF">DZC52_06035</name>
</gene>
<evidence type="ECO:0000313" key="3">
    <source>
        <dbReference type="Proteomes" id="UP000260351"/>
    </source>
</evidence>
<sequence length="372" mass="41625">MMRRDLLTLAAVALALVAWLGWQTRPQKDTDGRLSTRGLLNDAPETFRQVTEPRPFSFPADHAAHPGYRNEWWYFTGNLEGPGGEAWGFQFTLFRFELDQAPRPESAWSADAVWMAHLALSDVDGRVFHQAERFARGALGLAGATEDRWWLRDWVVERNGNRFDLTAATGDFGLDLAMEAMRPIVRQGEAGYSRKGPQPGNASHYYSITRLSATGSVRVAGRERPVEGLAWLDREWGSSQLSDDLAGWDWFSLQLDDGRDVMVYRLRTDHGEASQFSAGKVVYPDGTARTLGPDDFTATPQREWRDSEGNAWPVEWTVEIPSENLSLTVSARFADQRWTGAVSYWEGAVGVHDADSGETLGRGYLELSGYAE</sequence>
<dbReference type="SUPFAM" id="SSF159245">
    <property type="entry name" value="AttH-like"/>
    <property type="match status" value="1"/>
</dbReference>
<dbReference type="Gene3D" id="2.40.370.10">
    <property type="entry name" value="AttH-like domain"/>
    <property type="match status" value="2"/>
</dbReference>
<dbReference type="EMBL" id="QUZK01000025">
    <property type="protein sequence ID" value="RFF30993.1"/>
    <property type="molecule type" value="Genomic_DNA"/>
</dbReference>
<protein>
    <submittedName>
        <fullName evidence="2">Carotenoid 1,2-hydratase</fullName>
    </submittedName>
</protein>
<dbReference type="PANTHER" id="PTHR38591">
    <property type="entry name" value="HYDROLASE"/>
    <property type="match status" value="1"/>
</dbReference>
<feature type="domain" description="AttH" evidence="1">
    <location>
        <begin position="71"/>
        <end position="238"/>
    </location>
</feature>